<dbReference type="GeneID" id="87837012"/>
<reference evidence="1" key="1">
    <citation type="journal article" date="2023" name="Mol. Phylogenet. Evol.">
        <title>Genome-scale phylogeny and comparative genomics of the fungal order Sordariales.</title>
        <authorList>
            <person name="Hensen N."/>
            <person name="Bonometti L."/>
            <person name="Westerberg I."/>
            <person name="Brannstrom I.O."/>
            <person name="Guillou S."/>
            <person name="Cros-Aarteil S."/>
            <person name="Calhoun S."/>
            <person name="Haridas S."/>
            <person name="Kuo A."/>
            <person name="Mondo S."/>
            <person name="Pangilinan J."/>
            <person name="Riley R."/>
            <person name="LaButti K."/>
            <person name="Andreopoulos B."/>
            <person name="Lipzen A."/>
            <person name="Chen C."/>
            <person name="Yan M."/>
            <person name="Daum C."/>
            <person name="Ng V."/>
            <person name="Clum A."/>
            <person name="Steindorff A."/>
            <person name="Ohm R.A."/>
            <person name="Martin F."/>
            <person name="Silar P."/>
            <person name="Natvig D.O."/>
            <person name="Lalanne C."/>
            <person name="Gautier V."/>
            <person name="Ament-Velasquez S.L."/>
            <person name="Kruys A."/>
            <person name="Hutchinson M.I."/>
            <person name="Powell A.J."/>
            <person name="Barry K."/>
            <person name="Miller A.N."/>
            <person name="Grigoriev I.V."/>
            <person name="Debuchy R."/>
            <person name="Gladieux P."/>
            <person name="Hiltunen Thoren M."/>
            <person name="Johannesson H."/>
        </authorList>
    </citation>
    <scope>NUCLEOTIDE SEQUENCE</scope>
    <source>
        <strain evidence="1">CBS 168.71</strain>
    </source>
</reference>
<dbReference type="AlphaFoldDB" id="A0AAE0H8U0"/>
<gene>
    <name evidence="1" type="ORF">B0H64DRAFT_294335</name>
</gene>
<organism evidence="1 2">
    <name type="scientific">Chaetomium fimeti</name>
    <dbReference type="NCBI Taxonomy" id="1854472"/>
    <lineage>
        <taxon>Eukaryota</taxon>
        <taxon>Fungi</taxon>
        <taxon>Dikarya</taxon>
        <taxon>Ascomycota</taxon>
        <taxon>Pezizomycotina</taxon>
        <taxon>Sordariomycetes</taxon>
        <taxon>Sordariomycetidae</taxon>
        <taxon>Sordariales</taxon>
        <taxon>Chaetomiaceae</taxon>
        <taxon>Chaetomium</taxon>
    </lineage>
</organism>
<feature type="non-terminal residue" evidence="1">
    <location>
        <position position="64"/>
    </location>
</feature>
<comment type="caution">
    <text evidence="1">The sequence shown here is derived from an EMBL/GenBank/DDBJ whole genome shotgun (WGS) entry which is preliminary data.</text>
</comment>
<feature type="non-terminal residue" evidence="1">
    <location>
        <position position="1"/>
    </location>
</feature>
<dbReference type="Proteomes" id="UP001278766">
    <property type="component" value="Unassembled WGS sequence"/>
</dbReference>
<evidence type="ECO:0000313" key="2">
    <source>
        <dbReference type="Proteomes" id="UP001278766"/>
    </source>
</evidence>
<accession>A0AAE0H8U0</accession>
<sequence>KALNGPLGTAERKILRLVGVSMPLVVVSGSTVYNPAVESFIRDLYNAEGVPVVFTNKFGFPLVY</sequence>
<keyword evidence="2" id="KW-1185">Reference proteome</keyword>
<name>A0AAE0H8U0_9PEZI</name>
<dbReference type="RefSeq" id="XP_062654580.1">
    <property type="nucleotide sequence ID" value="XM_062800064.1"/>
</dbReference>
<dbReference type="EMBL" id="JAUEPN010000011">
    <property type="protein sequence ID" value="KAK3291066.1"/>
    <property type="molecule type" value="Genomic_DNA"/>
</dbReference>
<reference evidence="1" key="2">
    <citation type="submission" date="2023-06" db="EMBL/GenBank/DDBJ databases">
        <authorList>
            <consortium name="Lawrence Berkeley National Laboratory"/>
            <person name="Haridas S."/>
            <person name="Hensen N."/>
            <person name="Bonometti L."/>
            <person name="Westerberg I."/>
            <person name="Brannstrom I.O."/>
            <person name="Guillou S."/>
            <person name="Cros-Aarteil S."/>
            <person name="Calhoun S."/>
            <person name="Kuo A."/>
            <person name="Mondo S."/>
            <person name="Pangilinan J."/>
            <person name="Riley R."/>
            <person name="Labutti K."/>
            <person name="Andreopoulos B."/>
            <person name="Lipzen A."/>
            <person name="Chen C."/>
            <person name="Yanf M."/>
            <person name="Daum C."/>
            <person name="Ng V."/>
            <person name="Clum A."/>
            <person name="Steindorff A."/>
            <person name="Ohm R."/>
            <person name="Martin F."/>
            <person name="Silar P."/>
            <person name="Natvig D."/>
            <person name="Lalanne C."/>
            <person name="Gautier V."/>
            <person name="Ament-Velasquez S.L."/>
            <person name="Kruys A."/>
            <person name="Hutchinson M.I."/>
            <person name="Powell A.J."/>
            <person name="Barry K."/>
            <person name="Miller A.N."/>
            <person name="Grigoriev I.V."/>
            <person name="Debuchy R."/>
            <person name="Gladieux P."/>
            <person name="Thoren M.H."/>
            <person name="Johannesson H."/>
        </authorList>
    </citation>
    <scope>NUCLEOTIDE SEQUENCE</scope>
    <source>
        <strain evidence="1">CBS 168.71</strain>
    </source>
</reference>
<evidence type="ECO:0000313" key="1">
    <source>
        <dbReference type="EMBL" id="KAK3291066.1"/>
    </source>
</evidence>
<protein>
    <submittedName>
        <fullName evidence="1">Uncharacterized protein</fullName>
    </submittedName>
</protein>
<proteinExistence type="predicted"/>